<dbReference type="AlphaFoldDB" id="A0A367RRA9"/>
<organism evidence="1 2">
    <name type="scientific">Nostoc minutum NIES-26</name>
    <dbReference type="NCBI Taxonomy" id="1844469"/>
    <lineage>
        <taxon>Bacteria</taxon>
        <taxon>Bacillati</taxon>
        <taxon>Cyanobacteriota</taxon>
        <taxon>Cyanophyceae</taxon>
        <taxon>Nostocales</taxon>
        <taxon>Nostocaceae</taxon>
        <taxon>Nostoc</taxon>
    </lineage>
</organism>
<evidence type="ECO:0000313" key="2">
    <source>
        <dbReference type="Proteomes" id="UP000252107"/>
    </source>
</evidence>
<proteinExistence type="predicted"/>
<sequence length="91" mass="10052">MDQFGLSRSALVRGQTDSLVLLGYFPERVADTQKFVLSTLVRHQHSSPVPLLWVLAWILHRGKGGESFGGDRTAVYYALIKFSAFLLSVAG</sequence>
<protein>
    <submittedName>
        <fullName evidence="1">Uncharacterized protein</fullName>
    </submittedName>
</protein>
<gene>
    <name evidence="1" type="ORF">A6770_38975</name>
</gene>
<accession>A0A367RRA9</accession>
<reference evidence="1" key="1">
    <citation type="submission" date="2016-04" db="EMBL/GenBank/DDBJ databases">
        <authorList>
            <person name="Tabuchi Yagui T.R."/>
        </authorList>
    </citation>
    <scope>NUCLEOTIDE SEQUENCE [LARGE SCALE GENOMIC DNA]</scope>
    <source>
        <strain evidence="1">NIES-26</strain>
    </source>
</reference>
<dbReference type="EMBL" id="LXQD01000078">
    <property type="protein sequence ID" value="RCJ39106.1"/>
    <property type="molecule type" value="Genomic_DNA"/>
</dbReference>
<evidence type="ECO:0000313" key="1">
    <source>
        <dbReference type="EMBL" id="RCJ39106.1"/>
    </source>
</evidence>
<comment type="caution">
    <text evidence="1">The sequence shown here is derived from an EMBL/GenBank/DDBJ whole genome shotgun (WGS) entry which is preliminary data.</text>
</comment>
<keyword evidence="2" id="KW-1185">Reference proteome</keyword>
<dbReference type="Proteomes" id="UP000252107">
    <property type="component" value="Unassembled WGS sequence"/>
</dbReference>
<name>A0A367RRA9_9NOSO</name>